<dbReference type="SMART" id="SM00382">
    <property type="entry name" value="AAA"/>
    <property type="match status" value="1"/>
</dbReference>
<name>A0ABD5XH51_9EURY</name>
<gene>
    <name evidence="2" type="ORF">ACFQI8_14265</name>
</gene>
<sequence>MSDISIDDLKSVLGAFLKDRTVYTAKISSGIWQDMRDNHVLKTPDSVHESLDTDAVSVWEACEAGDVVIAYEQNGDTPYFYGIGVVANTPLSTFSLEWPRKPEDMDRDYKTVYWVTIAGNGERFDAKPIDSPPSEEFAIVEHGYLWKVMDAASAESMPPSTEELLHRLVAADRLRDVDTLLDEHLPDTWNDAEKKGHQIRAVVLEALLDRGSKNSIQSDRQFAQGIIAHREEVTEGTIGDSCGRRLFEDVDGVDEFLENGFDPALSRIEDNARSFSEIIENRHGGTMSEPDDSNYFILRTGTDLNPETPTSEYVFEGESYGGEELRAAANGGKFIYLEDGRCYAVGELGSVKVDADEGVDNGNSVVRIDEYQEIDPVRLDAVRDHLTILIPTEEPIIEIEEADYELIRYGEVWRKRILSLLEKESHQAALYRQSLAHLVAGKNLLFYGPPGTGKTRAAKLLTNAVCADYRLVTANAEWSNHQVVGGYRPAGKGWDTEAGFLTKTAIDCRRSIDQVGEPTWLLIDEINRANLDQAFGEVFTLLDIDYREQVPLSFADTDEPVPLAFRIIGTMNTYDQAQLFSLGYAFRRRFAFVHVPSLLESQDLPETTTNNYLSDAKKELSKESEYVVELLADTIPGDFQVTADEGTSAADTGVVFAELANDPAEKLADLRNNEELCTDEFDLLETLTYFAQIATENDVIDIGQALLLDAARFILAHELLFAGETTRETLDQAVVSYLVPQFEQFMSELRRAETIGNSNAVERFENVIAVAEELQLPRTAKILSEAKETKQVLES</sequence>
<dbReference type="InterPro" id="IPR003593">
    <property type="entry name" value="AAA+_ATPase"/>
</dbReference>
<dbReference type="Proteomes" id="UP001596460">
    <property type="component" value="Unassembled WGS sequence"/>
</dbReference>
<dbReference type="PANTHER" id="PTHR37291">
    <property type="entry name" value="5-METHYLCYTOSINE-SPECIFIC RESTRICTION ENZYME B"/>
    <property type="match status" value="1"/>
</dbReference>
<dbReference type="AlphaFoldDB" id="A0ABD5XH51"/>
<evidence type="ECO:0000313" key="3">
    <source>
        <dbReference type="Proteomes" id="UP001596460"/>
    </source>
</evidence>
<dbReference type="CDD" id="cd00009">
    <property type="entry name" value="AAA"/>
    <property type="match status" value="1"/>
</dbReference>
<dbReference type="EMBL" id="JBHTAB010000008">
    <property type="protein sequence ID" value="MFC7130553.1"/>
    <property type="molecule type" value="Genomic_DNA"/>
</dbReference>
<proteinExistence type="predicted"/>
<organism evidence="2 3">
    <name type="scientific">Haloferax chudinovii</name>
    <dbReference type="NCBI Taxonomy" id="1109010"/>
    <lineage>
        <taxon>Archaea</taxon>
        <taxon>Methanobacteriati</taxon>
        <taxon>Methanobacteriota</taxon>
        <taxon>Stenosarchaea group</taxon>
        <taxon>Halobacteria</taxon>
        <taxon>Halobacteriales</taxon>
        <taxon>Haloferacaceae</taxon>
        <taxon>Haloferax</taxon>
    </lineage>
</organism>
<evidence type="ECO:0000259" key="1">
    <source>
        <dbReference type="SMART" id="SM00382"/>
    </source>
</evidence>
<dbReference type="PANTHER" id="PTHR37291:SF1">
    <property type="entry name" value="TYPE IV METHYL-DIRECTED RESTRICTION ENZYME ECOKMCRB SUBUNIT"/>
    <property type="match status" value="1"/>
</dbReference>
<keyword evidence="3" id="KW-1185">Reference proteome</keyword>
<reference evidence="2 3" key="1">
    <citation type="journal article" date="2019" name="Int. J. Syst. Evol. Microbiol.">
        <title>The Global Catalogue of Microorganisms (GCM) 10K type strain sequencing project: providing services to taxonomists for standard genome sequencing and annotation.</title>
        <authorList>
            <consortium name="The Broad Institute Genomics Platform"/>
            <consortium name="The Broad Institute Genome Sequencing Center for Infectious Disease"/>
            <person name="Wu L."/>
            <person name="Ma J."/>
        </authorList>
    </citation>
    <scope>NUCLEOTIDE SEQUENCE [LARGE SCALE GENOMIC DNA]</scope>
    <source>
        <strain evidence="2 3">DSM 26526</strain>
    </source>
</reference>
<feature type="domain" description="AAA+ ATPase" evidence="1">
    <location>
        <begin position="440"/>
        <end position="596"/>
    </location>
</feature>
<dbReference type="Gene3D" id="3.40.50.300">
    <property type="entry name" value="P-loop containing nucleotide triphosphate hydrolases"/>
    <property type="match status" value="1"/>
</dbReference>
<dbReference type="RefSeq" id="WP_390245897.1">
    <property type="nucleotide sequence ID" value="NZ_JBHTAB010000008.1"/>
</dbReference>
<dbReference type="InterPro" id="IPR011704">
    <property type="entry name" value="ATPase_dyneun-rel_AAA"/>
</dbReference>
<protein>
    <submittedName>
        <fullName evidence="2">AAA family ATPase</fullName>
    </submittedName>
</protein>
<accession>A0ABD5XH51</accession>
<comment type="caution">
    <text evidence="2">The sequence shown here is derived from an EMBL/GenBank/DDBJ whole genome shotgun (WGS) entry which is preliminary data.</text>
</comment>
<dbReference type="InterPro" id="IPR027417">
    <property type="entry name" value="P-loop_NTPase"/>
</dbReference>
<dbReference type="Pfam" id="PF07728">
    <property type="entry name" value="AAA_5"/>
    <property type="match status" value="1"/>
</dbReference>
<dbReference type="InterPro" id="IPR052934">
    <property type="entry name" value="Methyl-DNA_Rec/Restrict_Enz"/>
</dbReference>
<dbReference type="SUPFAM" id="SSF52540">
    <property type="entry name" value="P-loop containing nucleoside triphosphate hydrolases"/>
    <property type="match status" value="1"/>
</dbReference>
<evidence type="ECO:0000313" key="2">
    <source>
        <dbReference type="EMBL" id="MFC7130553.1"/>
    </source>
</evidence>